<feature type="compositionally biased region" description="Basic and acidic residues" evidence="1">
    <location>
        <begin position="37"/>
        <end position="47"/>
    </location>
</feature>
<evidence type="ECO:0000313" key="2">
    <source>
        <dbReference type="EMBL" id="CAA9275618.1"/>
    </source>
</evidence>
<feature type="non-terminal residue" evidence="2">
    <location>
        <position position="1"/>
    </location>
</feature>
<feature type="region of interest" description="Disordered" evidence="1">
    <location>
        <begin position="1"/>
        <end position="152"/>
    </location>
</feature>
<organism evidence="2">
    <name type="scientific">uncultured Acidimicrobiales bacterium</name>
    <dbReference type="NCBI Taxonomy" id="310071"/>
    <lineage>
        <taxon>Bacteria</taxon>
        <taxon>Bacillati</taxon>
        <taxon>Actinomycetota</taxon>
        <taxon>Acidimicrobiia</taxon>
        <taxon>Acidimicrobiales</taxon>
        <taxon>environmental samples</taxon>
    </lineage>
</organism>
<sequence>EPGHPRAGAGRRPPGRSALLDIGRRRLGHHRIRTAGHLREEPGHPAREPGPLRGRRSPAARPPRRPARDPARCPAGPGRPRPGAGNRPGRPGRERHRRALLLPPGAGLRPGRQQPHLAPPQLHGQPSGRARGGLGGGRRDGHRPVANRTWAV</sequence>
<reference evidence="2" key="1">
    <citation type="submission" date="2020-02" db="EMBL/GenBank/DDBJ databases">
        <authorList>
            <person name="Meier V. D."/>
        </authorList>
    </citation>
    <scope>NUCLEOTIDE SEQUENCE</scope>
    <source>
        <strain evidence="2">AVDCRST_MAG10</strain>
    </source>
</reference>
<accession>A0A6J4JEU8</accession>
<name>A0A6J4JEU8_9ACTN</name>
<proteinExistence type="predicted"/>
<feature type="non-terminal residue" evidence="2">
    <location>
        <position position="152"/>
    </location>
</feature>
<protein>
    <submittedName>
        <fullName evidence="2">Uncharacterized protein</fullName>
    </submittedName>
</protein>
<dbReference type="AlphaFoldDB" id="A0A6J4JEU8"/>
<feature type="compositionally biased region" description="Basic residues" evidence="1">
    <location>
        <begin position="25"/>
        <end position="36"/>
    </location>
</feature>
<feature type="compositionally biased region" description="Low complexity" evidence="1">
    <location>
        <begin position="100"/>
        <end position="115"/>
    </location>
</feature>
<evidence type="ECO:0000256" key="1">
    <source>
        <dbReference type="SAM" id="MobiDB-lite"/>
    </source>
</evidence>
<feature type="compositionally biased region" description="Low complexity" evidence="1">
    <location>
        <begin position="1"/>
        <end position="16"/>
    </location>
</feature>
<gene>
    <name evidence="2" type="ORF">AVDCRST_MAG10-3578</name>
</gene>
<dbReference type="EMBL" id="CADCTB010000213">
    <property type="protein sequence ID" value="CAA9275618.1"/>
    <property type="molecule type" value="Genomic_DNA"/>
</dbReference>
<feature type="compositionally biased region" description="Basic residues" evidence="1">
    <location>
        <begin position="53"/>
        <end position="65"/>
    </location>
</feature>
<feature type="compositionally biased region" description="Low complexity" evidence="1">
    <location>
        <begin position="72"/>
        <end position="89"/>
    </location>
</feature>